<dbReference type="InterPro" id="IPR001173">
    <property type="entry name" value="Glyco_trans_2-like"/>
</dbReference>
<sequence length="284" mass="31014">MTASQSSPRVSVVVPTFHNAQFVEATIESILAQTFTDFELLVSDHSSTDGTWDRLQRFAADPRVRLWQTPTGGGAPANWAAVTDAARGEFVKLVCGDDLLYPTCLREQVDAMDAHPSATLVCARRDLIDAQGGIVMGGRGMSRIRGFHSGRAAIRRTVALGTNIFGEPASVLMRREALVGAGGWWPDFPYVIDEATYALVLLRGDLYAVPHSLAAFRISAGQWSVDLADQQAAQVIAFHEELDRRVPGLLTRADLARGKAMARGLSTARRLVYLAMRRRMTTSE</sequence>
<dbReference type="GO" id="GO:0016758">
    <property type="term" value="F:hexosyltransferase activity"/>
    <property type="evidence" value="ECO:0007669"/>
    <property type="project" value="UniProtKB-ARBA"/>
</dbReference>
<dbReference type="PANTHER" id="PTHR22916:SF3">
    <property type="entry name" value="UDP-GLCNAC:BETAGAL BETA-1,3-N-ACETYLGLUCOSAMINYLTRANSFERASE-LIKE PROTEIN 1"/>
    <property type="match status" value="1"/>
</dbReference>
<feature type="domain" description="Glycosyltransferase 2-like" evidence="1">
    <location>
        <begin position="11"/>
        <end position="146"/>
    </location>
</feature>
<evidence type="ECO:0000259" key="1">
    <source>
        <dbReference type="Pfam" id="PF00535"/>
    </source>
</evidence>
<comment type="caution">
    <text evidence="2">The sequence shown here is derived from an EMBL/GenBank/DDBJ whole genome shotgun (WGS) entry which is preliminary data.</text>
</comment>
<proteinExistence type="predicted"/>
<dbReference type="Gene3D" id="3.90.550.10">
    <property type="entry name" value="Spore Coat Polysaccharide Biosynthesis Protein SpsA, Chain A"/>
    <property type="match status" value="1"/>
</dbReference>
<dbReference type="Proteomes" id="UP000886632">
    <property type="component" value="Unassembled WGS sequence"/>
</dbReference>
<dbReference type="Proteomes" id="UP000718281">
    <property type="component" value="Unassembled WGS sequence"/>
</dbReference>
<dbReference type="InterPro" id="IPR029044">
    <property type="entry name" value="Nucleotide-diphossugar_trans"/>
</dbReference>
<gene>
    <name evidence="2" type="ORF">IPF40_06755</name>
    <name evidence="3" type="ORF">IPI13_08015</name>
    <name evidence="4" type="ORF">IPP00_04650</name>
</gene>
<dbReference type="PANTHER" id="PTHR22916">
    <property type="entry name" value="GLYCOSYLTRANSFERASE"/>
    <property type="match status" value="1"/>
</dbReference>
<dbReference type="Pfam" id="PF00535">
    <property type="entry name" value="Glycos_transf_2"/>
    <property type="match status" value="1"/>
</dbReference>
<evidence type="ECO:0000313" key="5">
    <source>
        <dbReference type="Proteomes" id="UP000718281"/>
    </source>
</evidence>
<dbReference type="EMBL" id="JADJIB010000002">
    <property type="protein sequence ID" value="MBK7273105.1"/>
    <property type="molecule type" value="Genomic_DNA"/>
</dbReference>
<reference evidence="5 6" key="1">
    <citation type="submission" date="2020-10" db="EMBL/GenBank/DDBJ databases">
        <title>Connecting structure to function with the recovery of over 1000 high-quality activated sludge metagenome-assembled genomes encoding full-length rRNA genes using long-read sequencing.</title>
        <authorList>
            <person name="Singleton C.M."/>
            <person name="Petriglieri F."/>
            <person name="Kristensen J.M."/>
            <person name="Kirkegaard R.H."/>
            <person name="Michaelsen T.Y."/>
            <person name="Andersen M.H."/>
            <person name="Karst S.M."/>
            <person name="Dueholm M.S."/>
            <person name="Nielsen P.H."/>
            <person name="Albertsen M."/>
        </authorList>
    </citation>
    <scope>NUCLEOTIDE SEQUENCE [LARGE SCALE GENOMIC DNA]</scope>
    <source>
        <strain evidence="2">AalE_18-Q3-R2-46_BAT3C.188</strain>
        <strain evidence="3">Ega_18-Q3-R5-49_MAXAC.001</strain>
        <strain evidence="4">Ribe_18-Q3-R11-54_MAXAC.001</strain>
    </source>
</reference>
<evidence type="ECO:0000313" key="4">
    <source>
        <dbReference type="EMBL" id="MBL0003290.1"/>
    </source>
</evidence>
<evidence type="ECO:0000313" key="3">
    <source>
        <dbReference type="EMBL" id="MBK7273105.1"/>
    </source>
</evidence>
<dbReference type="AlphaFoldDB" id="A0A934X458"/>
<dbReference type="CDD" id="cd00761">
    <property type="entry name" value="Glyco_tranf_GTA_type"/>
    <property type="match status" value="1"/>
</dbReference>
<dbReference type="EMBL" id="JADIXZ010000004">
    <property type="protein sequence ID" value="MBK6300751.1"/>
    <property type="molecule type" value="Genomic_DNA"/>
</dbReference>
<accession>A0A934X458</accession>
<dbReference type="EMBL" id="JADKGK010000010">
    <property type="protein sequence ID" value="MBL0003290.1"/>
    <property type="molecule type" value="Genomic_DNA"/>
</dbReference>
<dbReference type="SUPFAM" id="SSF53448">
    <property type="entry name" value="Nucleotide-diphospho-sugar transferases"/>
    <property type="match status" value="1"/>
</dbReference>
<dbReference type="Proteomes" id="UP000726105">
    <property type="component" value="Unassembled WGS sequence"/>
</dbReference>
<evidence type="ECO:0000313" key="6">
    <source>
        <dbReference type="Proteomes" id="UP000726105"/>
    </source>
</evidence>
<name>A0A934X458_9MICO</name>
<organism evidence="2 5">
    <name type="scientific">Candidatus Phosphoribacter hodrii</name>
    <dbReference type="NCBI Taxonomy" id="2953743"/>
    <lineage>
        <taxon>Bacteria</taxon>
        <taxon>Bacillati</taxon>
        <taxon>Actinomycetota</taxon>
        <taxon>Actinomycetes</taxon>
        <taxon>Micrococcales</taxon>
        <taxon>Dermatophilaceae</taxon>
        <taxon>Candidatus Phosphoribacter</taxon>
    </lineage>
</organism>
<protein>
    <submittedName>
        <fullName evidence="2">Glycosyltransferase family 2 protein</fullName>
    </submittedName>
</protein>
<evidence type="ECO:0000313" key="2">
    <source>
        <dbReference type="EMBL" id="MBK6300751.1"/>
    </source>
</evidence>